<dbReference type="EMBL" id="SRPF01000004">
    <property type="protein sequence ID" value="TGN39009.1"/>
    <property type="molecule type" value="Genomic_DNA"/>
</dbReference>
<evidence type="ECO:0000256" key="8">
    <source>
        <dbReference type="ARBA" id="ARBA00023180"/>
    </source>
</evidence>
<dbReference type="PANTHER" id="PTHR18966">
    <property type="entry name" value="IONOTROPIC GLUTAMATE RECEPTOR"/>
    <property type="match status" value="1"/>
</dbReference>
<dbReference type="SUPFAM" id="SSF81324">
    <property type="entry name" value="Voltage-gated potassium channels"/>
    <property type="match status" value="1"/>
</dbReference>
<feature type="transmembrane region" description="Helical" evidence="10">
    <location>
        <begin position="161"/>
        <end position="182"/>
    </location>
</feature>
<dbReference type="GO" id="GO:0015276">
    <property type="term" value="F:ligand-gated monoatomic ion channel activity"/>
    <property type="evidence" value="ECO:0007669"/>
    <property type="project" value="InterPro"/>
</dbReference>
<accession>A0A4Z1BHS8</accession>
<feature type="transmembrane region" description="Helical" evidence="10">
    <location>
        <begin position="194"/>
        <end position="214"/>
    </location>
</feature>
<evidence type="ECO:0000256" key="9">
    <source>
        <dbReference type="ARBA" id="ARBA00023303"/>
    </source>
</evidence>
<evidence type="ECO:0000256" key="4">
    <source>
        <dbReference type="ARBA" id="ARBA00022989"/>
    </source>
</evidence>
<dbReference type="InterPro" id="IPR001638">
    <property type="entry name" value="Solute-binding_3/MltF_N"/>
</dbReference>
<keyword evidence="8" id="KW-0325">Glycoprotein</keyword>
<evidence type="ECO:0000313" key="14">
    <source>
        <dbReference type="Proteomes" id="UP000298325"/>
    </source>
</evidence>
<dbReference type="Pfam" id="PF00497">
    <property type="entry name" value="SBP_bac_3"/>
    <property type="match status" value="1"/>
</dbReference>
<evidence type="ECO:0000256" key="1">
    <source>
        <dbReference type="ARBA" id="ARBA00004141"/>
    </source>
</evidence>
<dbReference type="InterPro" id="IPR015683">
    <property type="entry name" value="Ionotropic_Glu_rcpt"/>
</dbReference>
<evidence type="ECO:0000256" key="3">
    <source>
        <dbReference type="ARBA" id="ARBA00022692"/>
    </source>
</evidence>
<feature type="domain" description="Solute-binding protein family 3/N-terminal" evidence="11">
    <location>
        <begin position="18"/>
        <end position="347"/>
    </location>
</feature>
<dbReference type="Gene3D" id="3.40.190.10">
    <property type="entry name" value="Periplasmic binding protein-like II"/>
    <property type="match status" value="2"/>
</dbReference>
<feature type="domain" description="Ionotropic glutamate receptor C-terminal" evidence="12">
    <location>
        <begin position="20"/>
        <end position="339"/>
    </location>
</feature>
<dbReference type="SUPFAM" id="SSF53850">
    <property type="entry name" value="Periplasmic binding protein-like II"/>
    <property type="match status" value="1"/>
</dbReference>
<evidence type="ECO:0000256" key="10">
    <source>
        <dbReference type="SAM" id="Phobius"/>
    </source>
</evidence>
<sequence>MLPALALSQGEDGNAEAPVKVGITEVPPFVMQSENGEWEGISIDLWRQIAENMGQQYEWVPLPFSDLLEQVESGQIDLAVGALTMTAQREAAFDFTHPFYQTGLSIAIPPAPDQGLINSLLSLLSWEFLSVVISLGALLLGVGFVLWLFERKRNSDQFGGSAAQGIGSGFWWAAVTMTTVGYGDKAPTSLTGRTIALVWMFAGLIMVASFTAAITSSLTVSNLRSQIQGPDDLIRANVATIANTASEQYLLEQRIRHQEYPDLTSAMRSVASGETDAVVYDRALLQYRNLQLDEDRLTLLPSVFQKQLYALALPAGSPLREAVSEQILMVTEAENWQTNLRKYLGEN</sequence>
<dbReference type="OrthoDB" id="9799090at2"/>
<dbReference type="InterPro" id="IPR001320">
    <property type="entry name" value="Iontro_rcpt_C"/>
</dbReference>
<keyword evidence="9" id="KW-0407">Ion channel</keyword>
<dbReference type="SMART" id="SM00079">
    <property type="entry name" value="PBPe"/>
    <property type="match status" value="1"/>
</dbReference>
<feature type="transmembrane region" description="Helical" evidence="10">
    <location>
        <begin position="128"/>
        <end position="149"/>
    </location>
</feature>
<evidence type="ECO:0000256" key="7">
    <source>
        <dbReference type="ARBA" id="ARBA00023170"/>
    </source>
</evidence>
<name>A0A4Z1BHS8_9GAMM</name>
<dbReference type="Pfam" id="PF00060">
    <property type="entry name" value="Lig_chan"/>
    <property type="match status" value="1"/>
</dbReference>
<proteinExistence type="predicted"/>
<dbReference type="Gene3D" id="1.20.5.110">
    <property type="match status" value="1"/>
</dbReference>
<keyword evidence="6 10" id="KW-0472">Membrane</keyword>
<reference evidence="13 14" key="1">
    <citation type="submission" date="2019-04" db="EMBL/GenBank/DDBJ databases">
        <authorList>
            <person name="Park S."/>
            <person name="Yoon J.-H."/>
        </authorList>
    </citation>
    <scope>NUCLEOTIDE SEQUENCE [LARGE SCALE GENOMIC DNA]</scope>
    <source>
        <strain evidence="13 14">HJM-18</strain>
    </source>
</reference>
<dbReference type="Gene3D" id="1.10.287.70">
    <property type="match status" value="1"/>
</dbReference>
<comment type="caution">
    <text evidence="13">The sequence shown here is derived from an EMBL/GenBank/DDBJ whole genome shotgun (WGS) entry which is preliminary data.</text>
</comment>
<organism evidence="13 14">
    <name type="scientific">Marinobacter confluentis</name>
    <dbReference type="NCBI Taxonomy" id="1697557"/>
    <lineage>
        <taxon>Bacteria</taxon>
        <taxon>Pseudomonadati</taxon>
        <taxon>Pseudomonadota</taxon>
        <taxon>Gammaproteobacteria</taxon>
        <taxon>Pseudomonadales</taxon>
        <taxon>Marinobacteraceae</taxon>
        <taxon>Marinobacter</taxon>
    </lineage>
</organism>
<keyword evidence="3 10" id="KW-0812">Transmembrane</keyword>
<evidence type="ECO:0000259" key="11">
    <source>
        <dbReference type="SMART" id="SM00062"/>
    </source>
</evidence>
<keyword evidence="5" id="KW-0406">Ion transport</keyword>
<dbReference type="SMART" id="SM00062">
    <property type="entry name" value="PBPb"/>
    <property type="match status" value="1"/>
</dbReference>
<evidence type="ECO:0000313" key="13">
    <source>
        <dbReference type="EMBL" id="TGN39009.1"/>
    </source>
</evidence>
<keyword evidence="4 10" id="KW-1133">Transmembrane helix</keyword>
<evidence type="ECO:0000256" key="2">
    <source>
        <dbReference type="ARBA" id="ARBA00022448"/>
    </source>
</evidence>
<evidence type="ECO:0000259" key="12">
    <source>
        <dbReference type="SMART" id="SM00079"/>
    </source>
</evidence>
<gene>
    <name evidence="13" type="ORF">E5Q11_14685</name>
</gene>
<keyword evidence="2" id="KW-0813">Transport</keyword>
<keyword evidence="7" id="KW-0675">Receptor</keyword>
<dbReference type="AlphaFoldDB" id="A0A4Z1BHS8"/>
<dbReference type="PRINTS" id="PR00169">
    <property type="entry name" value="KCHANNEL"/>
</dbReference>
<dbReference type="GO" id="GO:0016020">
    <property type="term" value="C:membrane"/>
    <property type="evidence" value="ECO:0007669"/>
    <property type="project" value="UniProtKB-SubCell"/>
</dbReference>
<keyword evidence="14" id="KW-1185">Reference proteome</keyword>
<evidence type="ECO:0000256" key="6">
    <source>
        <dbReference type="ARBA" id="ARBA00023136"/>
    </source>
</evidence>
<evidence type="ECO:0000256" key="5">
    <source>
        <dbReference type="ARBA" id="ARBA00023065"/>
    </source>
</evidence>
<protein>
    <submittedName>
        <fullName evidence="13">Transporter substrate-binding domain-containing protein</fullName>
    </submittedName>
</protein>
<dbReference type="Proteomes" id="UP000298325">
    <property type="component" value="Unassembled WGS sequence"/>
</dbReference>
<comment type="subcellular location">
    <subcellularLocation>
        <location evidence="1">Membrane</location>
        <topology evidence="1">Multi-pass membrane protein</topology>
    </subcellularLocation>
</comment>